<name>A0A8J7WTC0_9ACTN</name>
<evidence type="ECO:0000256" key="1">
    <source>
        <dbReference type="ARBA" id="ARBA00023125"/>
    </source>
</evidence>
<keyword evidence="1" id="KW-0238">DNA-binding</keyword>
<organism evidence="3 4">
    <name type="scientific">Actinocrinis puniceicyclus</name>
    <dbReference type="NCBI Taxonomy" id="977794"/>
    <lineage>
        <taxon>Bacteria</taxon>
        <taxon>Bacillati</taxon>
        <taxon>Actinomycetota</taxon>
        <taxon>Actinomycetes</taxon>
        <taxon>Catenulisporales</taxon>
        <taxon>Actinospicaceae</taxon>
        <taxon>Actinocrinis</taxon>
    </lineage>
</organism>
<gene>
    <name evidence="3" type="ORF">KGA66_21505</name>
</gene>
<keyword evidence="4" id="KW-1185">Reference proteome</keyword>
<dbReference type="InterPro" id="IPR011256">
    <property type="entry name" value="Reg_factor_effector_dom_sf"/>
</dbReference>
<dbReference type="Proteomes" id="UP000677913">
    <property type="component" value="Unassembled WGS sequence"/>
</dbReference>
<dbReference type="SUPFAM" id="SSF46955">
    <property type="entry name" value="Putative DNA-binding domain"/>
    <property type="match status" value="1"/>
</dbReference>
<protein>
    <submittedName>
        <fullName evidence="3">MerR family transcriptional regulator</fullName>
    </submittedName>
</protein>
<evidence type="ECO:0000313" key="3">
    <source>
        <dbReference type="EMBL" id="MBS2965642.1"/>
    </source>
</evidence>
<dbReference type="InterPro" id="IPR047057">
    <property type="entry name" value="MerR_fam"/>
</dbReference>
<dbReference type="PANTHER" id="PTHR30204:SF97">
    <property type="entry name" value="MERR FAMILY REGULATORY PROTEIN"/>
    <property type="match status" value="1"/>
</dbReference>
<dbReference type="Pfam" id="PF13411">
    <property type="entry name" value="MerR_1"/>
    <property type="match status" value="1"/>
</dbReference>
<comment type="caution">
    <text evidence="3">The sequence shown here is derived from an EMBL/GenBank/DDBJ whole genome shotgun (WGS) entry which is preliminary data.</text>
</comment>
<dbReference type="GO" id="GO:0003700">
    <property type="term" value="F:DNA-binding transcription factor activity"/>
    <property type="evidence" value="ECO:0007669"/>
    <property type="project" value="InterPro"/>
</dbReference>
<dbReference type="AlphaFoldDB" id="A0A8J7WTC0"/>
<feature type="domain" description="HTH merR-type" evidence="2">
    <location>
        <begin position="4"/>
        <end position="74"/>
    </location>
</feature>
<sequence length="278" mass="29894">MVELVSIGEFARLACLSPKALRLYDQSGLLPAARIDVTSGYRWYAVGQLEAARLIAALRQLGMPLALIGPILPLEDAERAGRISEWWSGVQVENAARQQLAGLLVDRLSGGGSVVESMVEVALRELPARKLLCQMQHVHRDGLMAVGKEFIGTFREAGVRPGSGAAGAPFVIYYGEVNQDSDGPIEWCWPVPEEQAQELAARFPGLTLRTDPAHQEAYTHQGPAAQLGAARAALAGERLLAWVREQHLRPVGGFRVMYLGGAANGGSGPDCDLVVPVR</sequence>
<evidence type="ECO:0000259" key="2">
    <source>
        <dbReference type="PROSITE" id="PS50937"/>
    </source>
</evidence>
<dbReference type="Gene3D" id="3.20.80.10">
    <property type="entry name" value="Regulatory factor, effector binding domain"/>
    <property type="match status" value="1"/>
</dbReference>
<evidence type="ECO:0000313" key="4">
    <source>
        <dbReference type="Proteomes" id="UP000677913"/>
    </source>
</evidence>
<dbReference type="InterPro" id="IPR009061">
    <property type="entry name" value="DNA-bd_dom_put_sf"/>
</dbReference>
<dbReference type="SMART" id="SM00422">
    <property type="entry name" value="HTH_MERR"/>
    <property type="match status" value="1"/>
</dbReference>
<dbReference type="EMBL" id="JAGSXH010000093">
    <property type="protein sequence ID" value="MBS2965642.1"/>
    <property type="molecule type" value="Genomic_DNA"/>
</dbReference>
<accession>A0A8J7WTC0</accession>
<dbReference type="PANTHER" id="PTHR30204">
    <property type="entry name" value="REDOX-CYCLING DRUG-SENSING TRANSCRIPTIONAL ACTIVATOR SOXR"/>
    <property type="match status" value="1"/>
</dbReference>
<dbReference type="RefSeq" id="WP_211469997.1">
    <property type="nucleotide sequence ID" value="NZ_JAGSXH010000093.1"/>
</dbReference>
<dbReference type="Gene3D" id="1.10.1660.10">
    <property type="match status" value="1"/>
</dbReference>
<dbReference type="InterPro" id="IPR000551">
    <property type="entry name" value="MerR-type_HTH_dom"/>
</dbReference>
<dbReference type="PROSITE" id="PS50937">
    <property type="entry name" value="HTH_MERR_2"/>
    <property type="match status" value="1"/>
</dbReference>
<reference evidence="3" key="1">
    <citation type="submission" date="2021-04" db="EMBL/GenBank/DDBJ databases">
        <title>Genome based classification of Actinospica acidithermotolerans sp. nov., an actinobacterium isolated from an Indonesian hot spring.</title>
        <authorList>
            <person name="Kusuma A.B."/>
            <person name="Putra K.E."/>
            <person name="Nafisah S."/>
            <person name="Loh J."/>
            <person name="Nouioui I."/>
            <person name="Goodfellow M."/>
        </authorList>
    </citation>
    <scope>NUCLEOTIDE SEQUENCE</scope>
    <source>
        <strain evidence="3">DSM 45618</strain>
    </source>
</reference>
<dbReference type="GO" id="GO:0003677">
    <property type="term" value="F:DNA binding"/>
    <property type="evidence" value="ECO:0007669"/>
    <property type="project" value="UniProtKB-KW"/>
</dbReference>
<proteinExistence type="predicted"/>